<dbReference type="PANTHER" id="PTHR45987:SF4">
    <property type="entry name" value="LARGE RIBOSOMAL SUBUNIT PROTEIN BL12M"/>
    <property type="match status" value="1"/>
</dbReference>
<dbReference type="InterPro" id="IPR008932">
    <property type="entry name" value="Ribosomal_bL12_oligo"/>
</dbReference>
<evidence type="ECO:0000256" key="1">
    <source>
        <dbReference type="ARBA" id="ARBA00007197"/>
    </source>
</evidence>
<sequence length="148" mass="15286">MAEDTAVVETEEKKEGVTLSGKLEDVAKTIEGLTALELSELVKGLEDRLGIQAAAPMAAGVMMPAAGAAGGDSGAAEEKTEFDVILAEMGPNKIAVIKEVRAATSLGLKEAKDLVEAAPKPVKEGVSKDDAEELKKKLEAVGAKVEVK</sequence>
<dbReference type="SUPFAM" id="SSF48300">
    <property type="entry name" value="Ribosomal protein L7/12, oligomerisation (N-terminal) domain"/>
    <property type="match status" value="1"/>
</dbReference>
<dbReference type="HAMAP" id="MF_00368">
    <property type="entry name" value="Ribosomal_bL12"/>
    <property type="match status" value="1"/>
</dbReference>
<dbReference type="Pfam" id="PF00542">
    <property type="entry name" value="Ribosomal_L12"/>
    <property type="match status" value="1"/>
</dbReference>
<dbReference type="CDD" id="cd00387">
    <property type="entry name" value="Ribosomal_L7_L12"/>
    <property type="match status" value="1"/>
</dbReference>
<name>A0A3B1D2T2_9ZZZZ</name>
<comment type="similarity">
    <text evidence="1">Belongs to the bacterial ribosomal protein bL12 family.</text>
</comment>
<accession>A0A3B1D2T2</accession>
<evidence type="ECO:0000256" key="2">
    <source>
        <dbReference type="ARBA" id="ARBA00022980"/>
    </source>
</evidence>
<dbReference type="PANTHER" id="PTHR45987">
    <property type="entry name" value="39S RIBOSOMAL PROTEIN L12"/>
    <property type="match status" value="1"/>
</dbReference>
<dbReference type="InterPro" id="IPR014719">
    <property type="entry name" value="Ribosomal_bL12_C/ClpS-like"/>
</dbReference>
<evidence type="ECO:0000259" key="4">
    <source>
        <dbReference type="Pfam" id="PF00542"/>
    </source>
</evidence>
<reference evidence="6" key="1">
    <citation type="submission" date="2018-06" db="EMBL/GenBank/DDBJ databases">
        <authorList>
            <person name="Zhirakovskaya E."/>
        </authorList>
    </citation>
    <scope>NUCLEOTIDE SEQUENCE</scope>
</reference>
<dbReference type="GO" id="GO:0003729">
    <property type="term" value="F:mRNA binding"/>
    <property type="evidence" value="ECO:0007669"/>
    <property type="project" value="TreeGrafter"/>
</dbReference>
<dbReference type="GO" id="GO:0022625">
    <property type="term" value="C:cytosolic large ribosomal subunit"/>
    <property type="evidence" value="ECO:0007669"/>
    <property type="project" value="TreeGrafter"/>
</dbReference>
<dbReference type="GO" id="GO:0003735">
    <property type="term" value="F:structural constituent of ribosome"/>
    <property type="evidence" value="ECO:0007669"/>
    <property type="project" value="InterPro"/>
</dbReference>
<organism evidence="6">
    <name type="scientific">hydrothermal vent metagenome</name>
    <dbReference type="NCBI Taxonomy" id="652676"/>
    <lineage>
        <taxon>unclassified sequences</taxon>
        <taxon>metagenomes</taxon>
        <taxon>ecological metagenomes</taxon>
    </lineage>
</organism>
<feature type="domain" description="Large ribosomal subunit protein bL12 oligomerization" evidence="5">
    <location>
        <begin position="22"/>
        <end position="69"/>
    </location>
</feature>
<evidence type="ECO:0000256" key="3">
    <source>
        <dbReference type="ARBA" id="ARBA00023274"/>
    </source>
</evidence>
<feature type="domain" description="Large ribosomal subunit protein bL12 C-terminal" evidence="4">
    <location>
        <begin position="82"/>
        <end position="148"/>
    </location>
</feature>
<dbReference type="EMBL" id="UOGJ01000120">
    <property type="protein sequence ID" value="VAX37206.1"/>
    <property type="molecule type" value="Genomic_DNA"/>
</dbReference>
<dbReference type="InterPro" id="IPR036235">
    <property type="entry name" value="Ribosomal_bL12_oligo_N_sf"/>
</dbReference>
<keyword evidence="3" id="KW-0687">Ribonucleoprotein</keyword>
<keyword evidence="2 6" id="KW-0689">Ribosomal protein</keyword>
<dbReference type="Gene3D" id="1.20.5.710">
    <property type="entry name" value="Single helix bin"/>
    <property type="match status" value="1"/>
</dbReference>
<dbReference type="InterPro" id="IPR013823">
    <property type="entry name" value="Ribosomal_bL12_C"/>
</dbReference>
<evidence type="ECO:0000313" key="6">
    <source>
        <dbReference type="EMBL" id="VAX37206.1"/>
    </source>
</evidence>
<dbReference type="FunFam" id="3.30.1390.10:FF:000001">
    <property type="entry name" value="50S ribosomal protein L7/L12"/>
    <property type="match status" value="1"/>
</dbReference>
<proteinExistence type="inferred from homology"/>
<protein>
    <submittedName>
        <fullName evidence="6">LSU ribosomal protein L7p/L12p (P1/P2)</fullName>
    </submittedName>
</protein>
<dbReference type="Gene3D" id="3.30.1390.10">
    <property type="match status" value="1"/>
</dbReference>
<evidence type="ECO:0000259" key="5">
    <source>
        <dbReference type="Pfam" id="PF16320"/>
    </source>
</evidence>
<dbReference type="AlphaFoldDB" id="A0A3B1D2T2"/>
<gene>
    <name evidence="6" type="ORF">MNBD_UNCLBAC01-805</name>
</gene>
<dbReference type="Pfam" id="PF16320">
    <property type="entry name" value="Ribosomal_L12_N"/>
    <property type="match status" value="1"/>
</dbReference>
<dbReference type="InterPro" id="IPR000206">
    <property type="entry name" value="Ribosomal_bL12"/>
</dbReference>
<dbReference type="SUPFAM" id="SSF54736">
    <property type="entry name" value="ClpS-like"/>
    <property type="match status" value="1"/>
</dbReference>
<dbReference type="NCBIfam" id="TIGR00855">
    <property type="entry name" value="L12"/>
    <property type="match status" value="1"/>
</dbReference>
<dbReference type="GO" id="GO:0006412">
    <property type="term" value="P:translation"/>
    <property type="evidence" value="ECO:0007669"/>
    <property type="project" value="InterPro"/>
</dbReference>